<protein>
    <submittedName>
        <fullName evidence="2">Uncharacterized protein</fullName>
    </submittedName>
</protein>
<reference evidence="2" key="2">
    <citation type="submission" date="2020-09" db="EMBL/GenBank/DDBJ databases">
        <authorList>
            <person name="Sun Q."/>
            <person name="Ohkuma M."/>
        </authorList>
    </citation>
    <scope>NUCLEOTIDE SEQUENCE</scope>
    <source>
        <strain evidence="2">JCM 3090</strain>
    </source>
</reference>
<feature type="chain" id="PRO_5039061235" evidence="1">
    <location>
        <begin position="29"/>
        <end position="200"/>
    </location>
</feature>
<comment type="caution">
    <text evidence="2">The sequence shown here is derived from an EMBL/GenBank/DDBJ whole genome shotgun (WGS) entry which is preliminary data.</text>
</comment>
<name>A0A8J3FA94_9ACTN</name>
<evidence type="ECO:0000313" key="3">
    <source>
        <dbReference type="Proteomes" id="UP000649739"/>
    </source>
</evidence>
<evidence type="ECO:0000256" key="1">
    <source>
        <dbReference type="SAM" id="SignalP"/>
    </source>
</evidence>
<proteinExistence type="predicted"/>
<organism evidence="2 3">
    <name type="scientific">Pilimelia anulata</name>
    <dbReference type="NCBI Taxonomy" id="53371"/>
    <lineage>
        <taxon>Bacteria</taxon>
        <taxon>Bacillati</taxon>
        <taxon>Actinomycetota</taxon>
        <taxon>Actinomycetes</taxon>
        <taxon>Micromonosporales</taxon>
        <taxon>Micromonosporaceae</taxon>
        <taxon>Pilimelia</taxon>
    </lineage>
</organism>
<dbReference type="Proteomes" id="UP000649739">
    <property type="component" value="Unassembled WGS sequence"/>
</dbReference>
<dbReference type="AlphaFoldDB" id="A0A8J3FA94"/>
<feature type="signal peptide" evidence="1">
    <location>
        <begin position="1"/>
        <end position="28"/>
    </location>
</feature>
<evidence type="ECO:0000313" key="2">
    <source>
        <dbReference type="EMBL" id="GGK00071.1"/>
    </source>
</evidence>
<keyword evidence="1" id="KW-0732">Signal</keyword>
<gene>
    <name evidence="2" type="ORF">GCM10010123_32400</name>
</gene>
<accession>A0A8J3FA94</accession>
<keyword evidence="3" id="KW-1185">Reference proteome</keyword>
<reference evidence="2" key="1">
    <citation type="journal article" date="2014" name="Int. J. Syst. Evol. Microbiol.">
        <title>Complete genome sequence of Corynebacterium casei LMG S-19264T (=DSM 44701T), isolated from a smear-ripened cheese.</title>
        <authorList>
            <consortium name="US DOE Joint Genome Institute (JGI-PGF)"/>
            <person name="Walter F."/>
            <person name="Albersmeier A."/>
            <person name="Kalinowski J."/>
            <person name="Ruckert C."/>
        </authorList>
    </citation>
    <scope>NUCLEOTIDE SEQUENCE</scope>
    <source>
        <strain evidence="2">JCM 3090</strain>
    </source>
</reference>
<sequence>MIGTILRYGVLGVSAAALTAAVTASATAATAQSVSQQPYKDAVGDVVDENGEKVTAPYGDIALIEGVITRSELTLTYKTAQSQSPLKDKNWASKDSHAKFTIDTNQDDDPDFSAVYAVNKDGKLATAVYDATDDSDDAEPICSGKALYAKGLHTLVLDLSCLKNPRNLTFRLSTSYHLNAGGENSVVGYDDAPGTRFLSI</sequence>
<dbReference type="RefSeq" id="WP_189171011.1">
    <property type="nucleotide sequence ID" value="NZ_BMQB01000007.1"/>
</dbReference>
<dbReference type="EMBL" id="BMQB01000007">
    <property type="protein sequence ID" value="GGK00071.1"/>
    <property type="molecule type" value="Genomic_DNA"/>
</dbReference>